<dbReference type="KEGG" id="vg:19524876"/>
<protein>
    <submittedName>
        <fullName evidence="2">Uncharacterized protein</fullName>
    </submittedName>
</protein>
<evidence type="ECO:0000313" key="2">
    <source>
        <dbReference type="EMBL" id="AIA80118.1"/>
    </source>
</evidence>
<accession>A0A060BMS5</accession>
<dbReference type="Proteomes" id="UP000019733">
    <property type="component" value="Segment"/>
</dbReference>
<dbReference type="RefSeq" id="YP_009037474.1">
    <property type="nucleotide sequence ID" value="NC_024124.2"/>
</dbReference>
<keyword evidence="3" id="KW-1185">Reference proteome</keyword>
<dbReference type="OrthoDB" id="16078at10239"/>
<reference evidence="2" key="1">
    <citation type="submission" date="2015-07" db="EMBL/GenBank/DDBJ databases">
        <title>Isolation and characterization of a novel lytic T4-like coliphage vB_EcoM_JS09 infecting APEC.</title>
        <authorList>
            <person name="Zhou Y."/>
            <person name="Bao H.D."/>
            <person name="Zhang H."/>
            <person name="Wang R."/>
        </authorList>
    </citation>
    <scope>NUCLEOTIDE SEQUENCE</scope>
</reference>
<feature type="compositionally biased region" description="Polar residues" evidence="1">
    <location>
        <begin position="118"/>
        <end position="131"/>
    </location>
</feature>
<gene>
    <name evidence="2" type="ORF">JS09_0151</name>
</gene>
<evidence type="ECO:0000256" key="1">
    <source>
        <dbReference type="SAM" id="MobiDB-lite"/>
    </source>
</evidence>
<name>A0A060BMS5_9CAUD</name>
<organism evidence="2 3">
    <name type="scientific">Escherichia phage vB_EcoM_JS09</name>
    <dbReference type="NCBI Taxonomy" id="1430444"/>
    <lineage>
        <taxon>Viruses</taxon>
        <taxon>Duplodnaviria</taxon>
        <taxon>Heunggongvirae</taxon>
        <taxon>Uroviricota</taxon>
        <taxon>Caudoviricetes</taxon>
        <taxon>Pantevenvirales</taxon>
        <taxon>Straboviridae</taxon>
        <taxon>Tevenvirinae</taxon>
        <taxon>Mosigvirus</taxon>
        <taxon>Mosigvirus JS09</taxon>
    </lineage>
</organism>
<proteinExistence type="predicted"/>
<dbReference type="GeneID" id="19524876"/>
<dbReference type="EMBL" id="KF582788">
    <property type="protein sequence ID" value="AIA80118.1"/>
    <property type="molecule type" value="Genomic_DNA"/>
</dbReference>
<sequence length="155" mass="17207">MGIINTAIDSVYAYKFIRLMQKPFTEWKAYEAKIIDERGSVLKRPSTPEEKAAYTPFHASVRSMKRMMSTVPGLNGMASMMSAWSAVASRYNITEEQQKEIFKELPLFEDMVAGDSGGSPQAIASGTTTGAVVNKGPEQIPSKKRKRIKVNINKL</sequence>
<feature type="region of interest" description="Disordered" evidence="1">
    <location>
        <begin position="118"/>
        <end position="143"/>
    </location>
</feature>
<evidence type="ECO:0000313" key="3">
    <source>
        <dbReference type="Proteomes" id="UP000019733"/>
    </source>
</evidence>